<dbReference type="GO" id="GO:0009432">
    <property type="term" value="P:SOS response"/>
    <property type="evidence" value="ECO:0007669"/>
    <property type="project" value="UniProtKB-UniRule"/>
</dbReference>
<accession>A0A7C1FDS2</accession>
<feature type="domain" description="GIY-YIG" evidence="10">
    <location>
        <begin position="18"/>
        <end position="97"/>
    </location>
</feature>
<comment type="caution">
    <text evidence="12">The sequence shown here is derived from an EMBL/GenBank/DDBJ whole genome shotgun (WGS) entry which is preliminary data.</text>
</comment>
<keyword evidence="6" id="KW-0742">SOS response</keyword>
<evidence type="ECO:0000313" key="12">
    <source>
        <dbReference type="EMBL" id="HDX30217.1"/>
    </source>
</evidence>
<evidence type="ECO:0000259" key="9">
    <source>
        <dbReference type="PROSITE" id="PS50151"/>
    </source>
</evidence>
<dbReference type="InterPro" id="IPR001943">
    <property type="entry name" value="UVR_dom"/>
</dbReference>
<dbReference type="NCBIfam" id="TIGR00194">
    <property type="entry name" value="uvrC"/>
    <property type="match status" value="1"/>
</dbReference>
<dbReference type="SUPFAM" id="SSF47781">
    <property type="entry name" value="RuvA domain 2-like"/>
    <property type="match status" value="1"/>
</dbReference>
<dbReference type="InterPro" id="IPR038476">
    <property type="entry name" value="UvrC_RNase_H_dom_sf"/>
</dbReference>
<dbReference type="GO" id="GO:0009381">
    <property type="term" value="F:excinuclease ABC activity"/>
    <property type="evidence" value="ECO:0007669"/>
    <property type="project" value="UniProtKB-UniRule"/>
</dbReference>
<dbReference type="Pfam" id="PF22920">
    <property type="entry name" value="UvrC_RNaseH"/>
    <property type="match status" value="1"/>
</dbReference>
<dbReference type="SMART" id="SM00465">
    <property type="entry name" value="GIYc"/>
    <property type="match status" value="1"/>
</dbReference>
<evidence type="ECO:0000256" key="2">
    <source>
        <dbReference type="ARBA" id="ARBA00022763"/>
    </source>
</evidence>
<dbReference type="Gene3D" id="4.10.860.10">
    <property type="entry name" value="UVR domain"/>
    <property type="match status" value="1"/>
</dbReference>
<dbReference type="PROSITE" id="PS50151">
    <property type="entry name" value="UVR"/>
    <property type="match status" value="1"/>
</dbReference>
<dbReference type="PANTHER" id="PTHR30562:SF1">
    <property type="entry name" value="UVRABC SYSTEM PROTEIN C"/>
    <property type="match status" value="1"/>
</dbReference>
<dbReference type="EMBL" id="DSMG01000025">
    <property type="protein sequence ID" value="HDX30217.1"/>
    <property type="molecule type" value="Genomic_DNA"/>
</dbReference>
<dbReference type="Pfam" id="PF02151">
    <property type="entry name" value="UVR"/>
    <property type="match status" value="1"/>
</dbReference>
<evidence type="ECO:0000256" key="6">
    <source>
        <dbReference type="HAMAP-Rule" id="MF_00203"/>
    </source>
</evidence>
<dbReference type="Gene3D" id="1.10.150.20">
    <property type="entry name" value="5' to 3' exonuclease, C-terminal subdomain"/>
    <property type="match status" value="1"/>
</dbReference>
<proteinExistence type="inferred from homology"/>
<evidence type="ECO:0000256" key="7">
    <source>
        <dbReference type="SAM" id="Coils"/>
    </source>
</evidence>
<comment type="subunit">
    <text evidence="6">Interacts with UvrB in an incision complex.</text>
</comment>
<reference evidence="12" key="1">
    <citation type="journal article" date="2020" name="mSystems">
        <title>Genome- and Community-Level Interaction Insights into Carbon Utilization and Element Cycling Functions of Hydrothermarchaeota in Hydrothermal Sediment.</title>
        <authorList>
            <person name="Zhou Z."/>
            <person name="Liu Y."/>
            <person name="Xu W."/>
            <person name="Pan J."/>
            <person name="Luo Z.H."/>
            <person name="Li M."/>
        </authorList>
    </citation>
    <scope>NUCLEOTIDE SEQUENCE [LARGE SCALE GENOMIC DNA]</scope>
    <source>
        <strain evidence="12">SpSt-289</strain>
    </source>
</reference>
<dbReference type="PANTHER" id="PTHR30562">
    <property type="entry name" value="UVRC/OXIDOREDUCTASE"/>
    <property type="match status" value="1"/>
</dbReference>
<protein>
    <recommendedName>
        <fullName evidence="6">UvrABC system protein C</fullName>
        <shortName evidence="6">Protein UvrC</shortName>
    </recommendedName>
    <alternativeName>
        <fullName evidence="6">Excinuclease ABC subunit C</fullName>
    </alternativeName>
</protein>
<dbReference type="GO" id="GO:0006289">
    <property type="term" value="P:nucleotide-excision repair"/>
    <property type="evidence" value="ECO:0007669"/>
    <property type="project" value="UniProtKB-UniRule"/>
</dbReference>
<feature type="region of interest" description="Disordered" evidence="8">
    <location>
        <begin position="485"/>
        <end position="508"/>
    </location>
</feature>
<dbReference type="NCBIfam" id="NF001824">
    <property type="entry name" value="PRK00558.1-5"/>
    <property type="match status" value="1"/>
</dbReference>
<organism evidence="12">
    <name type="scientific">Caldilinea aerophila</name>
    <dbReference type="NCBI Taxonomy" id="133453"/>
    <lineage>
        <taxon>Bacteria</taxon>
        <taxon>Bacillati</taxon>
        <taxon>Chloroflexota</taxon>
        <taxon>Caldilineae</taxon>
        <taxon>Caldilineales</taxon>
        <taxon>Caldilineaceae</taxon>
        <taxon>Caldilinea</taxon>
    </lineage>
</organism>
<dbReference type="AlphaFoldDB" id="A0A7C1FDS2"/>
<dbReference type="InterPro" id="IPR001162">
    <property type="entry name" value="UvrC_RNase_H_dom"/>
</dbReference>
<keyword evidence="7" id="KW-0175">Coiled coil</keyword>
<dbReference type="InterPro" id="IPR010994">
    <property type="entry name" value="RuvA_2-like"/>
</dbReference>
<dbReference type="Pfam" id="PF01541">
    <property type="entry name" value="GIY-YIG"/>
    <property type="match status" value="1"/>
</dbReference>
<dbReference type="Gene3D" id="3.40.1440.10">
    <property type="entry name" value="GIY-YIG endonuclease"/>
    <property type="match status" value="1"/>
</dbReference>
<dbReference type="InterPro" id="IPR036876">
    <property type="entry name" value="UVR_dom_sf"/>
</dbReference>
<evidence type="ECO:0000256" key="4">
    <source>
        <dbReference type="ARBA" id="ARBA00022881"/>
    </source>
</evidence>
<dbReference type="SUPFAM" id="SSF46600">
    <property type="entry name" value="C-terminal UvrC-binding domain of UvrB"/>
    <property type="match status" value="1"/>
</dbReference>
<evidence type="ECO:0000256" key="1">
    <source>
        <dbReference type="ARBA" id="ARBA00022490"/>
    </source>
</evidence>
<dbReference type="GO" id="GO:0009380">
    <property type="term" value="C:excinuclease repair complex"/>
    <property type="evidence" value="ECO:0007669"/>
    <property type="project" value="InterPro"/>
</dbReference>
<dbReference type="GO" id="GO:0003677">
    <property type="term" value="F:DNA binding"/>
    <property type="evidence" value="ECO:0007669"/>
    <property type="project" value="UniProtKB-UniRule"/>
</dbReference>
<dbReference type="SUPFAM" id="SSF82771">
    <property type="entry name" value="GIY-YIG endonuclease"/>
    <property type="match status" value="1"/>
</dbReference>
<gene>
    <name evidence="6 12" type="primary">uvrC</name>
    <name evidence="12" type="ORF">ENQ20_01845</name>
</gene>
<dbReference type="Gene3D" id="3.30.420.340">
    <property type="entry name" value="UvrC, RNAse H endonuclease domain"/>
    <property type="match status" value="1"/>
</dbReference>
<evidence type="ECO:0000259" key="11">
    <source>
        <dbReference type="PROSITE" id="PS50165"/>
    </source>
</evidence>
<dbReference type="Pfam" id="PF14520">
    <property type="entry name" value="HHH_5"/>
    <property type="match status" value="1"/>
</dbReference>
<evidence type="ECO:0000256" key="5">
    <source>
        <dbReference type="ARBA" id="ARBA00023204"/>
    </source>
</evidence>
<name>A0A7C1FDS2_9CHLR</name>
<evidence type="ECO:0000259" key="10">
    <source>
        <dbReference type="PROSITE" id="PS50164"/>
    </source>
</evidence>
<dbReference type="GO" id="GO:0005737">
    <property type="term" value="C:cytoplasm"/>
    <property type="evidence" value="ECO:0007669"/>
    <property type="project" value="UniProtKB-SubCell"/>
</dbReference>
<dbReference type="PROSITE" id="PS50164">
    <property type="entry name" value="GIY_YIG"/>
    <property type="match status" value="1"/>
</dbReference>
<dbReference type="CDD" id="cd10434">
    <property type="entry name" value="GIY-YIG_UvrC_Cho"/>
    <property type="match status" value="1"/>
</dbReference>
<feature type="domain" description="UvrC family homology region profile" evidence="11">
    <location>
        <begin position="268"/>
        <end position="535"/>
    </location>
</feature>
<dbReference type="InterPro" id="IPR050066">
    <property type="entry name" value="UvrABC_protein_C"/>
</dbReference>
<keyword evidence="4 6" id="KW-0267">Excision nuclease</keyword>
<dbReference type="InterPro" id="IPR047296">
    <property type="entry name" value="GIY-YIG_UvrC_Cho"/>
</dbReference>
<keyword evidence="2 6" id="KW-0227">DNA damage</keyword>
<evidence type="ECO:0000256" key="8">
    <source>
        <dbReference type="SAM" id="MobiDB-lite"/>
    </source>
</evidence>
<keyword evidence="5 6" id="KW-0234">DNA repair</keyword>
<dbReference type="InterPro" id="IPR003583">
    <property type="entry name" value="Hlx-hairpin-Hlx_DNA-bd_motif"/>
</dbReference>
<dbReference type="InterPro" id="IPR004791">
    <property type="entry name" value="UvrC"/>
</dbReference>
<feature type="domain" description="UVR" evidence="9">
    <location>
        <begin position="207"/>
        <end position="242"/>
    </location>
</feature>
<dbReference type="Pfam" id="PF08459">
    <property type="entry name" value="UvrC_RNaseH_dom"/>
    <property type="match status" value="1"/>
</dbReference>
<sequence>MSNHIPEKVAQKLDSLPASPGCYLMLDAHGRVLYVGKAVVLRNRVRSYFHASAHHSPRTRALVAEIADISWWVTNTELEALVLENELIKRHQPRYNVRLKDDKTFPYIKVNWQDDFPKIQVVRRMRKDGARYFGPYTSARACYETLDALRRVFPYLDCDRTITGQDARPCLYYHIKLCGGPCIGAQTREEYRETILQLMDFLEGNSERVLRQLKEQMERAAENLQFELAALYRDRLQSAQRIVEQQKIVTATMENLDYVAVAQDERTGDTAVQVFMVRHGRLVGRDSFMLEGAEVFQLQEQNGDLSEQDLIGAAQLETVIAAFIQQFYDQAAFIPPIILVQAMPRNAALLAQWLSERRGGKVELRVPKRGDKAGMMKLAQENAAEFLRVQQAARAADTHRQTEALAELQAALHLEKAPMRIECYDISTLQGTNTVGSMVVFAKGAPLKSAYKRFKIQGKGGQGAPDDFASMREMLRRRFRRLVESAREEGGQQSGNGQVDAAQRSRNNDETWRIPPDLVIIDGGKGQLNVAVEVLQEFGLFEQIPVIGLAKREEEIYRPNAPDPLWLRRGSAALHLLQRIRDEAHRFGITYHRNLRSKEQTRSRLDDIPGIGPKRRKAILQHFGGDIERVRRASIEELMAVPGITRNIAERVKEAL</sequence>
<dbReference type="PROSITE" id="PS50165">
    <property type="entry name" value="UVRC"/>
    <property type="match status" value="1"/>
</dbReference>
<comment type="function">
    <text evidence="6">The UvrABC repair system catalyzes the recognition and processing of DNA lesions. UvrC both incises the 5' and 3' sides of the lesion. The N-terminal half is responsible for the 3' incision and the C-terminal half is responsible for the 5' incision.</text>
</comment>
<feature type="coiled-coil region" evidence="7">
    <location>
        <begin position="199"/>
        <end position="234"/>
    </location>
</feature>
<evidence type="ECO:0000256" key="3">
    <source>
        <dbReference type="ARBA" id="ARBA00022769"/>
    </source>
</evidence>
<dbReference type="InterPro" id="IPR000305">
    <property type="entry name" value="GIY-YIG_endonuc"/>
</dbReference>
<keyword evidence="1 6" id="KW-0963">Cytoplasm</keyword>
<keyword evidence="3 6" id="KW-0228">DNA excision</keyword>
<dbReference type="HAMAP" id="MF_00203">
    <property type="entry name" value="UvrC"/>
    <property type="match status" value="1"/>
</dbReference>
<dbReference type="InterPro" id="IPR035901">
    <property type="entry name" value="GIY-YIG_endonuc_sf"/>
</dbReference>
<comment type="similarity">
    <text evidence="6">Belongs to the UvrC family.</text>
</comment>
<dbReference type="SMART" id="SM00278">
    <property type="entry name" value="HhH1"/>
    <property type="match status" value="2"/>
</dbReference>
<comment type="subcellular location">
    <subcellularLocation>
        <location evidence="6">Cytoplasm</location>
    </subcellularLocation>
</comment>
<dbReference type="FunFam" id="3.40.1440.10:FF:000001">
    <property type="entry name" value="UvrABC system protein C"/>
    <property type="match status" value="1"/>
</dbReference>